<proteinExistence type="predicted"/>
<protein>
    <submittedName>
        <fullName evidence="2">Uncharacterized protein</fullName>
    </submittedName>
</protein>
<evidence type="ECO:0000313" key="2">
    <source>
        <dbReference type="EMBL" id="MDZ5489317.1"/>
    </source>
</evidence>
<evidence type="ECO:0000256" key="1">
    <source>
        <dbReference type="SAM" id="MobiDB-lite"/>
    </source>
</evidence>
<gene>
    <name evidence="2" type="ORF">U2F25_07530</name>
</gene>
<comment type="caution">
    <text evidence="2">The sequence shown here is derived from an EMBL/GenBank/DDBJ whole genome shotgun (WGS) entry which is preliminary data.</text>
</comment>
<dbReference type="RefSeq" id="WP_322439711.1">
    <property type="nucleotide sequence ID" value="NZ_JAXOTQ010000007.1"/>
</dbReference>
<feature type="region of interest" description="Disordered" evidence="1">
    <location>
        <begin position="1"/>
        <end position="49"/>
    </location>
</feature>
<feature type="compositionally biased region" description="Gly residues" evidence="1">
    <location>
        <begin position="1"/>
        <end position="10"/>
    </location>
</feature>
<sequence>MRRPSGGGGGRQRHITADHVTVGHQGRRVGRERVSDGHPAGPEIAGRVG</sequence>
<accession>A0ABU5J9Q2</accession>
<evidence type="ECO:0000313" key="3">
    <source>
        <dbReference type="Proteomes" id="UP001290101"/>
    </source>
</evidence>
<organism evidence="2 3">
    <name type="scientific">Micromonospora sicca</name>
    <dbReference type="NCBI Taxonomy" id="2202420"/>
    <lineage>
        <taxon>Bacteria</taxon>
        <taxon>Bacillati</taxon>
        <taxon>Actinomycetota</taxon>
        <taxon>Actinomycetes</taxon>
        <taxon>Micromonosporales</taxon>
        <taxon>Micromonosporaceae</taxon>
        <taxon>Micromonospora</taxon>
    </lineage>
</organism>
<reference evidence="2 3" key="1">
    <citation type="submission" date="2023-12" db="EMBL/GenBank/DDBJ databases">
        <title>Micromonospora sp. nov., isolated from Atacama Desert.</title>
        <authorList>
            <person name="Carro L."/>
            <person name="Golinska P."/>
            <person name="Klenk H.-P."/>
            <person name="Goodfellow M."/>
        </authorList>
    </citation>
    <scope>NUCLEOTIDE SEQUENCE [LARGE SCALE GENOMIC DNA]</scope>
    <source>
        <strain evidence="2 3">4G53</strain>
    </source>
</reference>
<dbReference type="EMBL" id="JAXOTQ010000007">
    <property type="protein sequence ID" value="MDZ5489317.1"/>
    <property type="molecule type" value="Genomic_DNA"/>
</dbReference>
<dbReference type="Proteomes" id="UP001290101">
    <property type="component" value="Unassembled WGS sequence"/>
</dbReference>
<name>A0ABU5J9Q2_9ACTN</name>
<keyword evidence="3" id="KW-1185">Reference proteome</keyword>